<name>A0A060T305_BLAAD</name>
<dbReference type="InterPro" id="IPR005176">
    <property type="entry name" value="PONY_dom"/>
</dbReference>
<dbReference type="GO" id="GO:0032182">
    <property type="term" value="F:ubiquitin-like protein binding"/>
    <property type="evidence" value="ECO:0007669"/>
    <property type="project" value="TreeGrafter"/>
</dbReference>
<dbReference type="FunFam" id="1.10.238.200:FF:000003">
    <property type="entry name" value="DCN1-like protein 3"/>
    <property type="match status" value="1"/>
</dbReference>
<reference evidence="4" key="1">
    <citation type="submission" date="2014-02" db="EMBL/GenBank/DDBJ databases">
        <authorList>
            <person name="Genoscope - CEA"/>
        </authorList>
    </citation>
    <scope>NUCLEOTIDE SEQUENCE</scope>
    <source>
        <strain evidence="4">LS3</strain>
    </source>
</reference>
<dbReference type="Gene3D" id="1.10.238.200">
    <property type="entry name" value="Cullin, PONY binding domain"/>
    <property type="match status" value="1"/>
</dbReference>
<dbReference type="GO" id="GO:0005886">
    <property type="term" value="C:plasma membrane"/>
    <property type="evidence" value="ECO:0007669"/>
    <property type="project" value="UniProtKB-ARBA"/>
</dbReference>
<dbReference type="AlphaFoldDB" id="A0A060T305"/>
<evidence type="ECO:0000256" key="1">
    <source>
        <dbReference type="ARBA" id="ARBA00022786"/>
    </source>
</evidence>
<keyword evidence="1" id="KW-0833">Ubl conjugation pathway</keyword>
<protein>
    <recommendedName>
        <fullName evidence="2">Defective in cullin neddylation protein</fullName>
    </recommendedName>
</protein>
<evidence type="ECO:0000313" key="4">
    <source>
        <dbReference type="EMBL" id="CDP35500.1"/>
    </source>
</evidence>
<proteinExistence type="predicted"/>
<gene>
    <name evidence="4" type="ORF">GNLVRS02_ARAD1C37004g</name>
</gene>
<dbReference type="EMBL" id="HG937693">
    <property type="protein sequence ID" value="CDP35500.1"/>
    <property type="molecule type" value="Genomic_DNA"/>
</dbReference>
<evidence type="ECO:0000256" key="2">
    <source>
        <dbReference type="RuleBase" id="RU410713"/>
    </source>
</evidence>
<dbReference type="GO" id="GO:0045116">
    <property type="term" value="P:protein neddylation"/>
    <property type="evidence" value="ECO:0007669"/>
    <property type="project" value="TreeGrafter"/>
</dbReference>
<dbReference type="GO" id="GO:0031624">
    <property type="term" value="F:ubiquitin conjugating enzyme binding"/>
    <property type="evidence" value="ECO:0007669"/>
    <property type="project" value="TreeGrafter"/>
</dbReference>
<dbReference type="SUPFAM" id="SSF46934">
    <property type="entry name" value="UBA-like"/>
    <property type="match status" value="1"/>
</dbReference>
<dbReference type="GO" id="GO:0097602">
    <property type="term" value="F:cullin family protein binding"/>
    <property type="evidence" value="ECO:0007669"/>
    <property type="project" value="TreeGrafter"/>
</dbReference>
<sequence length="243" mass="27756">MQKNYDVMVKDLADLAGITPRKAQSILRNYNYDLQRAANAIFSGEVEVDSTATAVASKIFEKYVDPDEKEIGIDGTIQFIQDLGVALEDPVVLALAKELGSPAMGRFPRTEFIAGCARLGPSMDELKASVEHLRNKMNDDLSYFTEVYRFTFGFNMQERGQRMLSTETAVEYWRLLLTGKFALLDQWVDFVLTVHNKKSISKDTWNMIWDFAKYHKTDPDLSQYDEEAAWPSIIDEFVEHIKS</sequence>
<dbReference type="InterPro" id="IPR042460">
    <property type="entry name" value="DCN1-like_PONY"/>
</dbReference>
<accession>A0A060T305</accession>
<feature type="domain" description="DCUN1" evidence="3">
    <location>
        <begin position="51"/>
        <end position="242"/>
    </location>
</feature>
<comment type="function">
    <text evidence="2">Neddylation of cullins play an essential role in the regulation of SCF-type complexes activity.</text>
</comment>
<reference evidence="4" key="2">
    <citation type="submission" date="2014-06" db="EMBL/GenBank/DDBJ databases">
        <title>The complete genome of Blastobotrys (Arxula) adeninivorans LS3 - a yeast of biotechnological interest.</title>
        <authorList>
            <person name="Kunze G."/>
            <person name="Gaillardin C."/>
            <person name="Czernicka M."/>
            <person name="Durrens P."/>
            <person name="Martin T."/>
            <person name="Boer E."/>
            <person name="Gabaldon T."/>
            <person name="Cruz J."/>
            <person name="Talla E."/>
            <person name="Marck C."/>
            <person name="Goffeau A."/>
            <person name="Barbe V."/>
            <person name="Baret P."/>
            <person name="Baronian K."/>
            <person name="Beier S."/>
            <person name="Bleykasten C."/>
            <person name="Bode R."/>
            <person name="Casaregola S."/>
            <person name="Despons L."/>
            <person name="Fairhead C."/>
            <person name="Giersberg M."/>
            <person name="Gierski P."/>
            <person name="Hahnel U."/>
            <person name="Hartmann A."/>
            <person name="Jankowska D."/>
            <person name="Jubin C."/>
            <person name="Jung P."/>
            <person name="Lafontaine I."/>
            <person name="Leh-Louis V."/>
            <person name="Lemaire M."/>
            <person name="Marcet-Houben M."/>
            <person name="Mascher M."/>
            <person name="Morel G."/>
            <person name="Richard G.-F."/>
            <person name="Riechen J."/>
            <person name="Sacerdot C."/>
            <person name="Sarkar A."/>
            <person name="Savel G."/>
            <person name="Schacherer J."/>
            <person name="Sherman D."/>
            <person name="Straub M.-L."/>
            <person name="Stein N."/>
            <person name="Thierry A."/>
            <person name="Trautwein-Schult A."/>
            <person name="Westhof E."/>
            <person name="Worch S."/>
            <person name="Dujon B."/>
            <person name="Souciet J.-L."/>
            <person name="Wincker P."/>
            <person name="Scholz U."/>
            <person name="Neuveglise N."/>
        </authorList>
    </citation>
    <scope>NUCLEOTIDE SEQUENCE</scope>
    <source>
        <strain evidence="4">LS3</strain>
    </source>
</reference>
<evidence type="ECO:0000259" key="3">
    <source>
        <dbReference type="PROSITE" id="PS51229"/>
    </source>
</evidence>
<dbReference type="InterPro" id="IPR009060">
    <property type="entry name" value="UBA-like_sf"/>
</dbReference>
<dbReference type="GO" id="GO:0000151">
    <property type="term" value="C:ubiquitin ligase complex"/>
    <property type="evidence" value="ECO:0007669"/>
    <property type="project" value="TreeGrafter"/>
</dbReference>
<dbReference type="InterPro" id="IPR014764">
    <property type="entry name" value="DCN-prot"/>
</dbReference>
<dbReference type="PROSITE" id="PS51229">
    <property type="entry name" value="DCUN1"/>
    <property type="match status" value="1"/>
</dbReference>
<dbReference type="PhylomeDB" id="A0A060T305"/>
<organism evidence="4">
    <name type="scientific">Blastobotrys adeninivorans</name>
    <name type="common">Yeast</name>
    <name type="synonym">Arxula adeninivorans</name>
    <dbReference type="NCBI Taxonomy" id="409370"/>
    <lineage>
        <taxon>Eukaryota</taxon>
        <taxon>Fungi</taxon>
        <taxon>Dikarya</taxon>
        <taxon>Ascomycota</taxon>
        <taxon>Saccharomycotina</taxon>
        <taxon>Dipodascomycetes</taxon>
        <taxon>Dipodascales</taxon>
        <taxon>Trichomonascaceae</taxon>
        <taxon>Blastobotrys</taxon>
    </lineage>
</organism>
<dbReference type="PANTHER" id="PTHR12281:SF31">
    <property type="entry name" value="DCN1-LIKE PROTEIN 3"/>
    <property type="match status" value="1"/>
</dbReference>
<dbReference type="Gene3D" id="1.10.238.10">
    <property type="entry name" value="EF-hand"/>
    <property type="match status" value="1"/>
</dbReference>
<dbReference type="Pfam" id="PF03556">
    <property type="entry name" value="Cullin_binding"/>
    <property type="match status" value="1"/>
</dbReference>
<dbReference type="PANTHER" id="PTHR12281">
    <property type="entry name" value="RP42 RELATED"/>
    <property type="match status" value="1"/>
</dbReference>